<evidence type="ECO:0000256" key="2">
    <source>
        <dbReference type="SAM" id="Phobius"/>
    </source>
</evidence>
<name>A0AAE0DCM0_COLKA</name>
<feature type="compositionally biased region" description="Polar residues" evidence="1">
    <location>
        <begin position="28"/>
        <end position="37"/>
    </location>
</feature>
<dbReference type="AlphaFoldDB" id="A0AAE0DCM0"/>
<sequence>MAPVHYDEGPEVAPQQAYPEVYHPPAQSFPTSPQPQVVTPIKREDSTYGGAYTSTAVDPSVYGGTADHRSTYHAPGESVAPQKSRKTVCGCTFLVFILSIIIAVLAAAVIGLAAGTGVEASRANDALDKLAALEASASTQPSATVTVTAASPSATATGFASISNNCSNKDETTTGQTYTTDCKFNFETTFRRIPPLTGMTVFNKVTFTMFCNSNAPNAPLMSLFTANFNNCIDACASFSSYEAGFNGNTTCAGVSFIPLWTTRSGAVEGKAPGNCYLKPGPQNRTALETPNIGTECHAAILNS</sequence>
<accession>A0AAE0DCM0</accession>
<keyword evidence="2" id="KW-0472">Membrane</keyword>
<keyword evidence="2" id="KW-1133">Transmembrane helix</keyword>
<protein>
    <submittedName>
        <fullName evidence="3">Uncharacterized protein</fullName>
    </submittedName>
</protein>
<keyword evidence="2" id="KW-0812">Transmembrane</keyword>
<feature type="transmembrane region" description="Helical" evidence="2">
    <location>
        <begin position="93"/>
        <end position="114"/>
    </location>
</feature>
<evidence type="ECO:0000313" key="3">
    <source>
        <dbReference type="EMBL" id="KAK2776842.1"/>
    </source>
</evidence>
<evidence type="ECO:0000313" key="4">
    <source>
        <dbReference type="Proteomes" id="UP001281614"/>
    </source>
</evidence>
<dbReference type="EMBL" id="VYYT01000024">
    <property type="protein sequence ID" value="KAK2776842.1"/>
    <property type="molecule type" value="Genomic_DNA"/>
</dbReference>
<evidence type="ECO:0000256" key="1">
    <source>
        <dbReference type="SAM" id="MobiDB-lite"/>
    </source>
</evidence>
<feature type="region of interest" description="Disordered" evidence="1">
    <location>
        <begin position="1"/>
        <end position="37"/>
    </location>
</feature>
<comment type="caution">
    <text evidence="3">The sequence shown here is derived from an EMBL/GenBank/DDBJ whole genome shotgun (WGS) entry which is preliminary data.</text>
</comment>
<keyword evidence="4" id="KW-1185">Reference proteome</keyword>
<proteinExistence type="predicted"/>
<reference evidence="3" key="1">
    <citation type="submission" date="2023-02" db="EMBL/GenBank/DDBJ databases">
        <title>Colletotrichum kahawae CIFC_Que2 genome sequencing and assembly.</title>
        <authorList>
            <person name="Baroncelli R."/>
        </authorList>
    </citation>
    <scope>NUCLEOTIDE SEQUENCE</scope>
    <source>
        <strain evidence="3">CIFC_Que2</strain>
    </source>
</reference>
<dbReference type="Proteomes" id="UP001281614">
    <property type="component" value="Unassembled WGS sequence"/>
</dbReference>
<gene>
    <name evidence="3" type="ORF">CKAH01_03334</name>
</gene>
<organism evidence="3 4">
    <name type="scientific">Colletotrichum kahawae</name>
    <name type="common">Coffee berry disease fungus</name>
    <dbReference type="NCBI Taxonomy" id="34407"/>
    <lineage>
        <taxon>Eukaryota</taxon>
        <taxon>Fungi</taxon>
        <taxon>Dikarya</taxon>
        <taxon>Ascomycota</taxon>
        <taxon>Pezizomycotina</taxon>
        <taxon>Sordariomycetes</taxon>
        <taxon>Hypocreomycetidae</taxon>
        <taxon>Glomerellales</taxon>
        <taxon>Glomerellaceae</taxon>
        <taxon>Colletotrichum</taxon>
        <taxon>Colletotrichum gloeosporioides species complex</taxon>
    </lineage>
</organism>